<evidence type="ECO:0000256" key="1">
    <source>
        <dbReference type="ARBA" id="ARBA00004141"/>
    </source>
</evidence>
<dbReference type="Pfam" id="PF00153">
    <property type="entry name" value="Mito_carr"/>
    <property type="match status" value="1"/>
</dbReference>
<keyword evidence="7" id="KW-1185">Reference proteome</keyword>
<comment type="subcellular location">
    <subcellularLocation>
        <location evidence="1">Membrane</location>
        <topology evidence="1">Multi-pass membrane protein</topology>
    </subcellularLocation>
</comment>
<dbReference type="AlphaFoldDB" id="A0A077ZNR5"/>
<evidence type="ECO:0000256" key="3">
    <source>
        <dbReference type="ARBA" id="ARBA00023136"/>
    </source>
</evidence>
<protein>
    <recommendedName>
        <fullName evidence="8">Mitochondrial carrier protein</fullName>
    </recommendedName>
</protein>
<dbReference type="PROSITE" id="PS50920">
    <property type="entry name" value="SOLCAR"/>
    <property type="match status" value="1"/>
</dbReference>
<feature type="repeat" description="Solcar" evidence="4">
    <location>
        <begin position="148"/>
        <end position="226"/>
    </location>
</feature>
<evidence type="ECO:0000256" key="2">
    <source>
        <dbReference type="ARBA" id="ARBA00022692"/>
    </source>
</evidence>
<name>A0A077ZNR5_STYLE</name>
<dbReference type="PANTHER" id="PTHR46080">
    <property type="entry name" value="MITOCHONDRIAL SUBSTRATE CARRIER FAMILY PROTEIN J"/>
    <property type="match status" value="1"/>
</dbReference>
<dbReference type="InterPro" id="IPR023395">
    <property type="entry name" value="MCP_dom_sf"/>
</dbReference>
<evidence type="ECO:0000256" key="4">
    <source>
        <dbReference type="PROSITE-ProRule" id="PRU00282"/>
    </source>
</evidence>
<reference evidence="6 7" key="1">
    <citation type="submission" date="2014-06" db="EMBL/GenBank/DDBJ databases">
        <authorList>
            <person name="Swart Estienne"/>
        </authorList>
    </citation>
    <scope>NUCLEOTIDE SEQUENCE [LARGE SCALE GENOMIC DNA]</scope>
    <source>
        <strain evidence="6 7">130c</strain>
    </source>
</reference>
<dbReference type="OrthoDB" id="434783at2759"/>
<dbReference type="EMBL" id="CCKQ01000049">
    <property type="protein sequence ID" value="CDW71114.1"/>
    <property type="molecule type" value="Genomic_DNA"/>
</dbReference>
<keyword evidence="2 4" id="KW-0812">Transmembrane</keyword>
<evidence type="ECO:0008006" key="8">
    <source>
        <dbReference type="Google" id="ProtNLM"/>
    </source>
</evidence>
<evidence type="ECO:0000256" key="5">
    <source>
        <dbReference type="RuleBase" id="RU000488"/>
    </source>
</evidence>
<sequence>MFATLTYPLDVIKTNRILQTSLAKEGAERIPREILSLQEKGNLQHGLFRGLLATLIAANIAKQITDKDLPLEAALLGTVVVNPLNIIQVHKQVLHNTVESKTYAQIMKDTMGNRPWRIFTLGLIPTLVRNSILFFGITPAVNGIDYTPVSVLYGLGGILLSHPFEIARVQLQYLDTTSTFGGSLKIIKGVFAIEGLGGLYRGAVPRVLNILPPIVSYASYQRYYYLVSQEQLE</sequence>
<dbReference type="InParanoid" id="A0A077ZNR5"/>
<keyword evidence="3 4" id="KW-0472">Membrane</keyword>
<organism evidence="6 7">
    <name type="scientific">Stylonychia lemnae</name>
    <name type="common">Ciliate</name>
    <dbReference type="NCBI Taxonomy" id="5949"/>
    <lineage>
        <taxon>Eukaryota</taxon>
        <taxon>Sar</taxon>
        <taxon>Alveolata</taxon>
        <taxon>Ciliophora</taxon>
        <taxon>Intramacronucleata</taxon>
        <taxon>Spirotrichea</taxon>
        <taxon>Stichotrichia</taxon>
        <taxon>Sporadotrichida</taxon>
        <taxon>Oxytrichidae</taxon>
        <taxon>Stylonychinae</taxon>
        <taxon>Stylonychia</taxon>
    </lineage>
</organism>
<keyword evidence="5" id="KW-0813">Transport</keyword>
<dbReference type="Proteomes" id="UP000039865">
    <property type="component" value="Unassembled WGS sequence"/>
</dbReference>
<dbReference type="InterPro" id="IPR018108">
    <property type="entry name" value="MCP_transmembrane"/>
</dbReference>
<dbReference type="PANTHER" id="PTHR46080:SF18">
    <property type="entry name" value="MITOCHONDRIAL SUBSTRATE CARRIER FAMILY PROTEIN J"/>
    <property type="match status" value="1"/>
</dbReference>
<dbReference type="Gene3D" id="1.50.40.10">
    <property type="entry name" value="Mitochondrial carrier domain"/>
    <property type="match status" value="1"/>
</dbReference>
<dbReference type="GO" id="GO:0016020">
    <property type="term" value="C:membrane"/>
    <property type="evidence" value="ECO:0007669"/>
    <property type="project" value="UniProtKB-SubCell"/>
</dbReference>
<accession>A0A077ZNR5</accession>
<comment type="similarity">
    <text evidence="5">Belongs to the mitochondrial carrier (TC 2.A.29) family.</text>
</comment>
<evidence type="ECO:0000313" key="6">
    <source>
        <dbReference type="EMBL" id="CDW71114.1"/>
    </source>
</evidence>
<evidence type="ECO:0000313" key="7">
    <source>
        <dbReference type="Proteomes" id="UP000039865"/>
    </source>
</evidence>
<proteinExistence type="inferred from homology"/>
<gene>
    <name evidence="6" type="primary">Contig17314.g18435</name>
    <name evidence="6" type="ORF">STYLEM_53</name>
</gene>
<dbReference type="SUPFAM" id="SSF103506">
    <property type="entry name" value="Mitochondrial carrier"/>
    <property type="match status" value="1"/>
</dbReference>